<keyword evidence="12" id="KW-1185">Reference proteome</keyword>
<dbReference type="GO" id="GO:0006782">
    <property type="term" value="P:protoporphyrinogen IX biosynthetic process"/>
    <property type="evidence" value="ECO:0007669"/>
    <property type="project" value="UniProtKB-UniRule"/>
</dbReference>
<dbReference type="HAMAP" id="MF_00260">
    <property type="entry name" value="Porphobil_deam"/>
    <property type="match status" value="1"/>
</dbReference>
<proteinExistence type="inferred from homology"/>
<comment type="subunit">
    <text evidence="3 7">Monomer.</text>
</comment>
<evidence type="ECO:0000256" key="2">
    <source>
        <dbReference type="ARBA" id="ARBA00005638"/>
    </source>
</evidence>
<comment type="miscellaneous">
    <text evidence="7">The porphobilinogen subunits are added to the dipyrromethane group.</text>
</comment>
<dbReference type="PRINTS" id="PR00151">
    <property type="entry name" value="PORPHBDMNASE"/>
</dbReference>
<dbReference type="RefSeq" id="WP_087102170.1">
    <property type="nucleotide sequence ID" value="NZ_FWFG01000016.1"/>
</dbReference>
<feature type="region of interest" description="Disordered" evidence="8">
    <location>
        <begin position="338"/>
        <end position="368"/>
    </location>
</feature>
<gene>
    <name evidence="7" type="primary">hemC</name>
    <name evidence="11" type="ORF">FM110_01965</name>
</gene>
<evidence type="ECO:0000256" key="4">
    <source>
        <dbReference type="ARBA" id="ARBA00022679"/>
    </source>
</evidence>
<comment type="cofactor">
    <cofactor evidence="7">
        <name>dipyrromethane</name>
        <dbReference type="ChEBI" id="CHEBI:60342"/>
    </cofactor>
    <text evidence="7">Binds 1 dipyrromethane group covalently.</text>
</comment>
<dbReference type="AlphaFoldDB" id="A0A1X6WTU1"/>
<protein>
    <recommendedName>
        <fullName evidence="7">Porphobilinogen deaminase</fullName>
        <shortName evidence="7">PBG</shortName>
        <ecNumber evidence="7">2.5.1.61</ecNumber>
    </recommendedName>
    <alternativeName>
        <fullName evidence="7">Hydroxymethylbilane synthase</fullName>
        <shortName evidence="7">HMBS</shortName>
    </alternativeName>
    <alternativeName>
        <fullName evidence="7">Pre-uroporphyrinogen synthase</fullName>
    </alternativeName>
</protein>
<evidence type="ECO:0000256" key="7">
    <source>
        <dbReference type="HAMAP-Rule" id="MF_00260"/>
    </source>
</evidence>
<evidence type="ECO:0000259" key="10">
    <source>
        <dbReference type="Pfam" id="PF03900"/>
    </source>
</evidence>
<name>A0A1X6WTU1_9MICO</name>
<dbReference type="Proteomes" id="UP000195981">
    <property type="component" value="Unassembled WGS sequence"/>
</dbReference>
<dbReference type="EC" id="2.5.1.61" evidence="7"/>
<dbReference type="InterPro" id="IPR022419">
    <property type="entry name" value="Porphobilin_deaminase_cofac_BS"/>
</dbReference>
<keyword evidence="5 7" id="KW-0627">Porphyrin biosynthesis</keyword>
<evidence type="ECO:0000256" key="3">
    <source>
        <dbReference type="ARBA" id="ARBA00011245"/>
    </source>
</evidence>
<dbReference type="Pfam" id="PF01379">
    <property type="entry name" value="Porphobil_deam"/>
    <property type="match status" value="1"/>
</dbReference>
<dbReference type="PANTHER" id="PTHR11557:SF0">
    <property type="entry name" value="PORPHOBILINOGEN DEAMINASE"/>
    <property type="match status" value="1"/>
</dbReference>
<dbReference type="NCBIfam" id="TIGR00212">
    <property type="entry name" value="hemC"/>
    <property type="match status" value="1"/>
</dbReference>
<evidence type="ECO:0000256" key="1">
    <source>
        <dbReference type="ARBA" id="ARBA00002869"/>
    </source>
</evidence>
<comment type="similarity">
    <text evidence="2 7">Belongs to the HMBS family.</text>
</comment>
<dbReference type="InterPro" id="IPR022417">
    <property type="entry name" value="Porphobilin_deaminase_N"/>
</dbReference>
<evidence type="ECO:0000259" key="9">
    <source>
        <dbReference type="Pfam" id="PF01379"/>
    </source>
</evidence>
<feature type="compositionally biased region" description="Low complexity" evidence="8">
    <location>
        <begin position="341"/>
        <end position="368"/>
    </location>
</feature>
<organism evidence="11 12">
    <name type="scientific">Brachybacterium nesterenkovii</name>
    <dbReference type="NCBI Taxonomy" id="47847"/>
    <lineage>
        <taxon>Bacteria</taxon>
        <taxon>Bacillati</taxon>
        <taxon>Actinomycetota</taxon>
        <taxon>Actinomycetes</taxon>
        <taxon>Micrococcales</taxon>
        <taxon>Dermabacteraceae</taxon>
        <taxon>Brachybacterium</taxon>
    </lineage>
</organism>
<sequence>MTALRVGTRASALALAQSGQIARAVAAHLPGADMELVHVATHGDVDRESPLAQIGGTGVFVTAVRRALLNGEVDAIVHSAKDLPTAPADGLAIACIPAREDVRDALCARDGLTLAALPEGASVGTGSPRRAAQLLRRRPDLRIVAIRGNVDTRLARAQGPDADLDAVVLAASGLRRLGKEGVITELLDPDVMLPAPAQGALAVEIRTGDLDGELGAAMRAEDDPSTRAAVIAERTLLRTLEAGCSAPVGALGTLEAGTLRLRALAVSPDGTRVIDGDMTSALDAEALGMTVHDESTAGMSEGRETLEEIAAALGERLAADLLSRGAGDLLSAAAVEVRTGSASPSAASPAAAASAVPVAPRSEPAQES</sequence>
<dbReference type="PROSITE" id="PS00533">
    <property type="entry name" value="PORPHOBILINOGEN_DEAM"/>
    <property type="match status" value="1"/>
</dbReference>
<dbReference type="SUPFAM" id="SSF53850">
    <property type="entry name" value="Periplasmic binding protein-like II"/>
    <property type="match status" value="1"/>
</dbReference>
<dbReference type="InterPro" id="IPR000860">
    <property type="entry name" value="HemC"/>
</dbReference>
<feature type="modified residue" description="S-(dipyrrolylmethanemethyl)cysteine" evidence="7">
    <location>
        <position position="244"/>
    </location>
</feature>
<dbReference type="Pfam" id="PF03900">
    <property type="entry name" value="Porphobil_deamC"/>
    <property type="match status" value="1"/>
</dbReference>
<dbReference type="GO" id="GO:0004418">
    <property type="term" value="F:hydroxymethylbilane synthase activity"/>
    <property type="evidence" value="ECO:0007669"/>
    <property type="project" value="UniProtKB-UniRule"/>
</dbReference>
<evidence type="ECO:0000256" key="6">
    <source>
        <dbReference type="ARBA" id="ARBA00048169"/>
    </source>
</evidence>
<evidence type="ECO:0000313" key="11">
    <source>
        <dbReference type="EMBL" id="SLM88522.1"/>
    </source>
</evidence>
<feature type="domain" description="Porphobilinogen deaminase N-terminal" evidence="9">
    <location>
        <begin position="4"/>
        <end position="209"/>
    </location>
</feature>
<dbReference type="OrthoDB" id="9810298at2"/>
<accession>A0A1X6WTU1</accession>
<dbReference type="Gene3D" id="3.30.160.40">
    <property type="entry name" value="Porphobilinogen deaminase, C-terminal domain"/>
    <property type="match status" value="1"/>
</dbReference>
<dbReference type="InterPro" id="IPR036803">
    <property type="entry name" value="Porphobilinogen_deaminase_C_sf"/>
</dbReference>
<dbReference type="EMBL" id="FWFG01000016">
    <property type="protein sequence ID" value="SLM88522.1"/>
    <property type="molecule type" value="Genomic_DNA"/>
</dbReference>
<dbReference type="GO" id="GO:0005737">
    <property type="term" value="C:cytoplasm"/>
    <property type="evidence" value="ECO:0007669"/>
    <property type="project" value="UniProtKB-UniRule"/>
</dbReference>
<evidence type="ECO:0000256" key="5">
    <source>
        <dbReference type="ARBA" id="ARBA00023244"/>
    </source>
</evidence>
<dbReference type="PANTHER" id="PTHR11557">
    <property type="entry name" value="PORPHOBILINOGEN DEAMINASE"/>
    <property type="match status" value="1"/>
</dbReference>
<dbReference type="PIRSF" id="PIRSF001438">
    <property type="entry name" value="4pyrrol_synth_OHMeBilane_synth"/>
    <property type="match status" value="1"/>
</dbReference>
<dbReference type="Gene3D" id="3.40.190.10">
    <property type="entry name" value="Periplasmic binding protein-like II"/>
    <property type="match status" value="2"/>
</dbReference>
<reference evidence="11 12" key="1">
    <citation type="submission" date="2017-02" db="EMBL/GenBank/DDBJ databases">
        <authorList>
            <person name="Peterson S.W."/>
        </authorList>
    </citation>
    <scope>NUCLEOTIDE SEQUENCE [LARGE SCALE GENOMIC DNA]</scope>
    <source>
        <strain evidence="11 12">CIP104813</strain>
    </source>
</reference>
<comment type="function">
    <text evidence="1 7">Tetrapolymerization of the monopyrrole PBG into the hydroxymethylbilane pre-uroporphyrinogen in several discrete steps.</text>
</comment>
<dbReference type="InterPro" id="IPR022418">
    <property type="entry name" value="Porphobilinogen_deaminase_C"/>
</dbReference>
<dbReference type="SUPFAM" id="SSF54782">
    <property type="entry name" value="Porphobilinogen deaminase (hydroxymethylbilane synthase), C-terminal domain"/>
    <property type="match status" value="1"/>
</dbReference>
<keyword evidence="4 7" id="KW-0808">Transferase</keyword>
<dbReference type="FunFam" id="3.40.190.10:FF:000005">
    <property type="entry name" value="Porphobilinogen deaminase"/>
    <property type="match status" value="1"/>
</dbReference>
<evidence type="ECO:0000256" key="8">
    <source>
        <dbReference type="SAM" id="MobiDB-lite"/>
    </source>
</evidence>
<comment type="catalytic activity">
    <reaction evidence="6 7">
        <text>4 porphobilinogen + H2O = hydroxymethylbilane + 4 NH4(+)</text>
        <dbReference type="Rhea" id="RHEA:13185"/>
        <dbReference type="ChEBI" id="CHEBI:15377"/>
        <dbReference type="ChEBI" id="CHEBI:28938"/>
        <dbReference type="ChEBI" id="CHEBI:57845"/>
        <dbReference type="ChEBI" id="CHEBI:58126"/>
        <dbReference type="EC" id="2.5.1.61"/>
    </reaction>
</comment>
<feature type="domain" description="Porphobilinogen deaminase C-terminal" evidence="10">
    <location>
        <begin position="229"/>
        <end position="294"/>
    </location>
</feature>
<evidence type="ECO:0000313" key="12">
    <source>
        <dbReference type="Proteomes" id="UP000195981"/>
    </source>
</evidence>